<gene>
    <name evidence="1" type="ORF">BJ960_000228</name>
</gene>
<reference evidence="1 2" key="1">
    <citation type="submission" date="2020-07" db="EMBL/GenBank/DDBJ databases">
        <title>Sequencing the genomes of 1000 actinobacteria strains.</title>
        <authorList>
            <person name="Klenk H.-P."/>
        </authorList>
    </citation>
    <scope>NUCLEOTIDE SEQUENCE [LARGE SCALE GENOMIC DNA]</scope>
    <source>
        <strain evidence="1 2">DSM 17380</strain>
    </source>
</reference>
<evidence type="ECO:0000313" key="1">
    <source>
        <dbReference type="EMBL" id="NYD25425.1"/>
    </source>
</evidence>
<protein>
    <submittedName>
        <fullName evidence="1">Uncharacterized protein</fullName>
    </submittedName>
</protein>
<sequence length="245" mass="26824">MSKEVAASAPVTGVDHVHAPMVLNHRGRDHTCRWPHRDNAAAVHDGGTVGEHRGKVEVVQTDDECNTGARESAKKLDCVADGRKIEVIRRLVKEEGAWFLRERTSNLRPLMLAAGESVDRCVLNGVEPASFKRVIDDIPVRSGGRAEPTSKRDAAKLYELPNRKIRRGSGVLRDERNAPCPLALPELGSRNAIPRDGPMRLREVPCEAVEQCAFPGAVRAEEPEDLARAEIERGNGELKVVPSAC</sequence>
<dbReference type="EMBL" id="JACCBD010000001">
    <property type="protein sequence ID" value="NYD25425.1"/>
    <property type="molecule type" value="Genomic_DNA"/>
</dbReference>
<name>A0A852R167_9MICO</name>
<accession>A0A852R167</accession>
<evidence type="ECO:0000313" key="2">
    <source>
        <dbReference type="Proteomes" id="UP000586095"/>
    </source>
</evidence>
<keyword evidence="2" id="KW-1185">Reference proteome</keyword>
<dbReference type="Proteomes" id="UP000586095">
    <property type="component" value="Unassembled WGS sequence"/>
</dbReference>
<organism evidence="1 2">
    <name type="scientific">Leucobacter aridicollis</name>
    <dbReference type="NCBI Taxonomy" id="283878"/>
    <lineage>
        <taxon>Bacteria</taxon>
        <taxon>Bacillati</taxon>
        <taxon>Actinomycetota</taxon>
        <taxon>Actinomycetes</taxon>
        <taxon>Micrococcales</taxon>
        <taxon>Microbacteriaceae</taxon>
        <taxon>Leucobacter</taxon>
    </lineage>
</organism>
<comment type="caution">
    <text evidence="1">The sequence shown here is derived from an EMBL/GenBank/DDBJ whole genome shotgun (WGS) entry which is preliminary data.</text>
</comment>
<proteinExistence type="predicted"/>
<dbReference type="AlphaFoldDB" id="A0A852R167"/>
<dbReference type="AntiFam" id="ANF00095">
    <property type="entry name" value="Shadow ORF (opposite ABC transporters)"/>
</dbReference>